<evidence type="ECO:0000256" key="2">
    <source>
        <dbReference type="ARBA" id="ARBA00011695"/>
    </source>
</evidence>
<accession>J8Q7W6</accession>
<comment type="caution">
    <text evidence="5">The sequence shown here is derived from an EMBL/GenBank/DDBJ whole genome shotgun (WGS) entry which is preliminary data.</text>
</comment>
<comment type="function">
    <text evidence="4">Binds specifically to cytosolic chaperonin (c-CPN) and transfers target proteins to it. Binds to nascent polypeptide chain and promotes folding in an environment in which there are many competing pathways for nonnative proteins.</text>
</comment>
<sequence>MDTLFNSTEKNARGIPQAPFIEDVKDIIKDPSDFELCFGKFQERLSKYKFMQESKMVTIKQLKTRIPDLQNTLKICESLRNRSEEDGEPMLLHYQLNDTLYTKARVDIPQDCADLKVGLWLGADVMLEYPVDEAIELLQKKLADSEHSLTVSTEDVEFLRENITTMEVNCARLYNWDVQRRQDLKQAQEGTKNLKI</sequence>
<dbReference type="GO" id="GO:0005737">
    <property type="term" value="C:cytoplasm"/>
    <property type="evidence" value="ECO:0007669"/>
    <property type="project" value="TreeGrafter"/>
</dbReference>
<evidence type="ECO:0000256" key="3">
    <source>
        <dbReference type="ARBA" id="ARBA00023186"/>
    </source>
</evidence>
<keyword evidence="6" id="KW-1185">Reference proteome</keyword>
<evidence type="ECO:0000313" key="5">
    <source>
        <dbReference type="EMBL" id="EJS43664.1"/>
    </source>
</evidence>
<comment type="subunit">
    <text evidence="2 4">Heterohexamer of two PFD-alpha type and four PFD-beta type subunits.</text>
</comment>
<dbReference type="Gene3D" id="1.10.287.370">
    <property type="match status" value="1"/>
</dbReference>
<comment type="similarity">
    <text evidence="1 4">Belongs to the prefoldin subunit alpha family.</text>
</comment>
<dbReference type="GO" id="GO:0006457">
    <property type="term" value="P:protein folding"/>
    <property type="evidence" value="ECO:0007669"/>
    <property type="project" value="UniProtKB-UniRule"/>
</dbReference>
<dbReference type="GO" id="GO:0016272">
    <property type="term" value="C:prefoldin complex"/>
    <property type="evidence" value="ECO:0007669"/>
    <property type="project" value="UniProtKB-UniRule"/>
</dbReference>
<proteinExistence type="inferred from homology"/>
<evidence type="ECO:0000313" key="6">
    <source>
        <dbReference type="Proteomes" id="UP000006968"/>
    </source>
</evidence>
<dbReference type="GO" id="GO:0007017">
    <property type="term" value="P:microtubule-based process"/>
    <property type="evidence" value="ECO:0007669"/>
    <property type="project" value="TreeGrafter"/>
</dbReference>
<protein>
    <recommendedName>
        <fullName evidence="4">Prefoldin subunit 3</fullName>
    </recommendedName>
</protein>
<keyword evidence="3 4" id="KW-0143">Chaperone</keyword>
<dbReference type="InterPro" id="IPR016655">
    <property type="entry name" value="PFD3"/>
</dbReference>
<dbReference type="AlphaFoldDB" id="J8Q7W6"/>
<name>J8Q7W6_SACAR</name>
<dbReference type="EMBL" id="ALIE01000087">
    <property type="protein sequence ID" value="EJS43664.1"/>
    <property type="molecule type" value="Genomic_DNA"/>
</dbReference>
<reference evidence="5 6" key="1">
    <citation type="journal article" date="2013" name="BMC Genomics">
        <title>High quality de novo sequencing and assembly of the Saccharomyces arboricolus genome.</title>
        <authorList>
            <person name="Liti G."/>
            <person name="Nguyen Ba A.N."/>
            <person name="Blythe M."/>
            <person name="Mueller C.A."/>
            <person name="Bergstroem A."/>
            <person name="Cubillos F.A."/>
            <person name="Dafhnis-Calas F."/>
            <person name="Khoshraftar S."/>
            <person name="Malla S."/>
            <person name="Mehta N."/>
            <person name="Siow C.C."/>
            <person name="Warringer J."/>
            <person name="Moses A.M."/>
            <person name="Louis E.J."/>
            <person name="Nieduszynski C.A."/>
        </authorList>
    </citation>
    <scope>NUCLEOTIDE SEQUENCE [LARGE SCALE GENOMIC DNA]</scope>
    <source>
        <strain evidence="6">H-6 / AS 2.3317 / CBS 10644</strain>
    </source>
</reference>
<dbReference type="PIRSF" id="PIRSF016396">
    <property type="entry name" value="Prefoldin_subunit_3"/>
    <property type="match status" value="1"/>
</dbReference>
<dbReference type="Proteomes" id="UP000006968">
    <property type="component" value="Chromosome VII"/>
</dbReference>
<gene>
    <name evidence="5" type="ORF">SU7_1239</name>
</gene>
<dbReference type="HOGENOM" id="CLU_083737_0_0_1"/>
<evidence type="ECO:0000256" key="1">
    <source>
        <dbReference type="ARBA" id="ARBA00010048"/>
    </source>
</evidence>
<dbReference type="PANTHER" id="PTHR12409">
    <property type="entry name" value="PREFOLDIN SUBUNIT 3"/>
    <property type="match status" value="1"/>
</dbReference>
<dbReference type="InterPro" id="IPR009053">
    <property type="entry name" value="Prefoldin"/>
</dbReference>
<dbReference type="FunFam" id="1.10.287.370:FF:000001">
    <property type="entry name" value="Prefoldin subunit 3"/>
    <property type="match status" value="1"/>
</dbReference>
<dbReference type="InterPro" id="IPR004127">
    <property type="entry name" value="Prefoldin_subunit_alpha"/>
</dbReference>
<dbReference type="PANTHER" id="PTHR12409:SF0">
    <property type="entry name" value="PREFOLDIN SUBUNIT 3"/>
    <property type="match status" value="1"/>
</dbReference>
<organism evidence="5 6">
    <name type="scientific">Saccharomyces arboricola (strain H-6 / AS 2.3317 / CBS 10644)</name>
    <name type="common">Yeast</name>
    <dbReference type="NCBI Taxonomy" id="1160507"/>
    <lineage>
        <taxon>Eukaryota</taxon>
        <taxon>Fungi</taxon>
        <taxon>Dikarya</taxon>
        <taxon>Ascomycota</taxon>
        <taxon>Saccharomycotina</taxon>
        <taxon>Saccharomycetes</taxon>
        <taxon>Saccharomycetales</taxon>
        <taxon>Saccharomycetaceae</taxon>
        <taxon>Saccharomyces</taxon>
    </lineage>
</organism>
<dbReference type="SUPFAM" id="SSF46579">
    <property type="entry name" value="Prefoldin"/>
    <property type="match status" value="1"/>
</dbReference>
<dbReference type="CDD" id="cd23156">
    <property type="entry name" value="Prefoldin_3"/>
    <property type="match status" value="1"/>
</dbReference>
<dbReference type="OrthoDB" id="6375174at2759"/>
<dbReference type="GO" id="GO:0007021">
    <property type="term" value="P:tubulin complex assembly"/>
    <property type="evidence" value="ECO:0007669"/>
    <property type="project" value="TreeGrafter"/>
</dbReference>
<dbReference type="GO" id="GO:0015631">
    <property type="term" value="F:tubulin binding"/>
    <property type="evidence" value="ECO:0007669"/>
    <property type="project" value="TreeGrafter"/>
</dbReference>
<dbReference type="Pfam" id="PF02996">
    <property type="entry name" value="Prefoldin"/>
    <property type="match status" value="1"/>
</dbReference>
<evidence type="ECO:0000256" key="4">
    <source>
        <dbReference type="PIRNR" id="PIRNR016396"/>
    </source>
</evidence>